<keyword evidence="4" id="KW-0472">Membrane</keyword>
<gene>
    <name evidence="7" type="ORF">L0668_11565</name>
</gene>
<protein>
    <submittedName>
        <fullName evidence="7">MipA/OmpV family protein</fullName>
    </submittedName>
</protein>
<organism evidence="7 8">
    <name type="scientific">Paraglaciecola algarum</name>
    <dbReference type="NCBI Taxonomy" id="3050085"/>
    <lineage>
        <taxon>Bacteria</taxon>
        <taxon>Pseudomonadati</taxon>
        <taxon>Pseudomonadota</taxon>
        <taxon>Gammaproteobacteria</taxon>
        <taxon>Alteromonadales</taxon>
        <taxon>Alteromonadaceae</taxon>
        <taxon>Paraglaciecola</taxon>
    </lineage>
</organism>
<dbReference type="InterPro" id="IPR010583">
    <property type="entry name" value="MipA"/>
</dbReference>
<evidence type="ECO:0000313" key="8">
    <source>
        <dbReference type="Proteomes" id="UP001521137"/>
    </source>
</evidence>
<dbReference type="Proteomes" id="UP001521137">
    <property type="component" value="Unassembled WGS sequence"/>
</dbReference>
<keyword evidence="5" id="KW-0998">Cell outer membrane</keyword>
<evidence type="ECO:0000256" key="4">
    <source>
        <dbReference type="ARBA" id="ARBA00023136"/>
    </source>
</evidence>
<dbReference type="PANTHER" id="PTHR38776:SF1">
    <property type="entry name" value="MLTA-INTERACTING PROTEIN-RELATED"/>
    <property type="match status" value="1"/>
</dbReference>
<feature type="signal peptide" evidence="6">
    <location>
        <begin position="1"/>
        <end position="22"/>
    </location>
</feature>
<comment type="subcellular location">
    <subcellularLocation>
        <location evidence="1">Cell outer membrane</location>
    </subcellularLocation>
</comment>
<feature type="chain" id="PRO_5045325768" evidence="6">
    <location>
        <begin position="23"/>
        <end position="298"/>
    </location>
</feature>
<evidence type="ECO:0000313" key="7">
    <source>
        <dbReference type="EMBL" id="MCF2948747.1"/>
    </source>
</evidence>
<sequence length="298" mass="34159">MLFIVRCLIFLCLISQAKISFACSEQDCIKTDSWQLGLAIGLGIKTNPLVDGDNIPLVILPDVAWYAEKAYFDNGELGYQWINQDKFAVESFVSLDQERAFFSFFHPANLLTGNSQINAVAPPTLRPSEDERFDEHITSPVSPANDGISIDQISKRKWAINAGLRWHYFLDNMELTASWQNDISGVHQGSIVELAYSIKWAWQKTQFNTQIGANWKSQKLLNYYYGIDQEDIDDSFHWYVADAGIETYLALAIQRPINDKWLWLTNVSFRQLPDSMYLSPIVKDSNIKRVFMGVAYRF</sequence>
<dbReference type="PANTHER" id="PTHR38776">
    <property type="entry name" value="MLTA-INTERACTING PROTEIN-RELATED"/>
    <property type="match status" value="1"/>
</dbReference>
<keyword evidence="3 6" id="KW-0732">Signal</keyword>
<evidence type="ECO:0000256" key="5">
    <source>
        <dbReference type="ARBA" id="ARBA00023237"/>
    </source>
</evidence>
<dbReference type="EMBL" id="JAKGAS010000005">
    <property type="protein sequence ID" value="MCF2948747.1"/>
    <property type="molecule type" value="Genomic_DNA"/>
</dbReference>
<evidence type="ECO:0000256" key="6">
    <source>
        <dbReference type="SAM" id="SignalP"/>
    </source>
</evidence>
<reference evidence="7 8" key="1">
    <citation type="submission" date="2022-01" db="EMBL/GenBank/DDBJ databases">
        <title>Paraglaciecola sp. G1-23.</title>
        <authorList>
            <person name="Jin M.S."/>
            <person name="Han D.M."/>
            <person name="Kim H.M."/>
            <person name="Jeon C.O."/>
        </authorList>
    </citation>
    <scope>NUCLEOTIDE SEQUENCE [LARGE SCALE GENOMIC DNA]</scope>
    <source>
        <strain evidence="7 8">G1-23</strain>
    </source>
</reference>
<evidence type="ECO:0000256" key="2">
    <source>
        <dbReference type="ARBA" id="ARBA00005722"/>
    </source>
</evidence>
<proteinExistence type="inferred from homology"/>
<keyword evidence="8" id="KW-1185">Reference proteome</keyword>
<evidence type="ECO:0000256" key="3">
    <source>
        <dbReference type="ARBA" id="ARBA00022729"/>
    </source>
</evidence>
<comment type="similarity">
    <text evidence="2">Belongs to the MipA/OmpV family.</text>
</comment>
<dbReference type="RefSeq" id="WP_235312732.1">
    <property type="nucleotide sequence ID" value="NZ_JAKGAS010000005.1"/>
</dbReference>
<dbReference type="Pfam" id="PF06629">
    <property type="entry name" value="MipA"/>
    <property type="match status" value="1"/>
</dbReference>
<accession>A0ABS9D700</accession>
<name>A0ABS9D700_9ALTE</name>
<comment type="caution">
    <text evidence="7">The sequence shown here is derived from an EMBL/GenBank/DDBJ whole genome shotgun (WGS) entry which is preliminary data.</text>
</comment>
<evidence type="ECO:0000256" key="1">
    <source>
        <dbReference type="ARBA" id="ARBA00004442"/>
    </source>
</evidence>